<feature type="region of interest" description="Disordered" evidence="1">
    <location>
        <begin position="316"/>
        <end position="407"/>
    </location>
</feature>
<dbReference type="Gene3D" id="3.30.870.10">
    <property type="entry name" value="Endonuclease Chain A"/>
    <property type="match status" value="2"/>
</dbReference>
<sequence>MVSIAHQPKSVNHSRCANVPPRVYDLCHSNKNVTSELEEHPTESPGHIAHKLFQHDEAIKEDIAGPIKDVGDKDDALERAYECGIWGSSRPSDLFLKIYHDALCTLEKNPLAGVVSPSLMGSRGVVPLTIIAPLPDLCRHISNCIVRAEKEIFLGTNFWIYSDASTLVTDAFRELSRRAGERGEKVVVKMLYDRGNLKQASLGNREYSKPMMSDSVKVYDNHQRVSAKEYTSAKVQLPPPEEIPNIDLELINYHRPMLGTFHCKFVIFDRRVALLQSSNIQDNDNLEMMIRVEGPVVDSFYDMALISWHKSLNPPLPMLGSPASEATIPSFSREQSYTGSETEQTGPLPEHTTKDPHYDPDISSEAKRVNGTVEPRPGETRTQAVTRHLNTTIQPNTTGDAPDSDQDIPMRPYVQHKLHDPFPMAMVNREPWGAPNHSSVHTPQNAAFISAISNARRSIFIQTPNMNAEPILDPLLDAVRRGVIVTAYLCLGYNDAGELLPFQNGTNEMIANRLYKSLATDEERSRLRIHYYIGKDQTKPIHNSFKSRSCHVKLMIIDEKVAIQGNGNLDTQSFYHSQEINLLLDSPLICRDWLDQINRNQNTATYGLVSAEDGCWHDPVTGELPKNSVGMNPGRFSWAKGVIGAIKRVQGAGGF</sequence>
<comment type="caution">
    <text evidence="3">The sequence shown here is derived from an EMBL/GenBank/DDBJ whole genome shotgun (WGS) entry which is preliminary data.</text>
</comment>
<dbReference type="CDD" id="cd00138">
    <property type="entry name" value="PLDc_SF"/>
    <property type="match status" value="1"/>
</dbReference>
<dbReference type="EMBL" id="JAVDPF010000004">
    <property type="protein sequence ID" value="KAL1884518.1"/>
    <property type="molecule type" value="Genomic_DNA"/>
</dbReference>
<reference evidence="3 4" key="1">
    <citation type="journal article" date="2024" name="IMA Fungus">
        <title>IMA Genome - F19 : A genome assembly and annotation guide to empower mycologists, including annotated draft genome sequences of Ceratocystis pirilliformis, Diaporthe australafricana, Fusarium ophioides, Paecilomyces lecythidis, and Sporothrix stenoceras.</title>
        <authorList>
            <person name="Aylward J."/>
            <person name="Wilson A.M."/>
            <person name="Visagie C.M."/>
            <person name="Spraker J."/>
            <person name="Barnes I."/>
            <person name="Buitendag C."/>
            <person name="Ceriani C."/>
            <person name="Del Mar Angel L."/>
            <person name="du Plessis D."/>
            <person name="Fuchs T."/>
            <person name="Gasser K."/>
            <person name="Kramer D."/>
            <person name="Li W."/>
            <person name="Munsamy K."/>
            <person name="Piso A."/>
            <person name="Price J.L."/>
            <person name="Sonnekus B."/>
            <person name="Thomas C."/>
            <person name="van der Nest A."/>
            <person name="van Dijk A."/>
            <person name="van Heerden A."/>
            <person name="van Vuuren N."/>
            <person name="Yilmaz N."/>
            <person name="Duong T.A."/>
            <person name="van der Merwe N.A."/>
            <person name="Wingfield M.J."/>
            <person name="Wingfield B.D."/>
        </authorList>
    </citation>
    <scope>NUCLEOTIDE SEQUENCE [LARGE SCALE GENOMIC DNA]</scope>
    <source>
        <strain evidence="3 4">CMW 18167</strain>
    </source>
</reference>
<proteinExistence type="predicted"/>
<evidence type="ECO:0000256" key="1">
    <source>
        <dbReference type="SAM" id="MobiDB-lite"/>
    </source>
</evidence>
<keyword evidence="4" id="KW-1185">Reference proteome</keyword>
<name>A0ABR3Y9P1_9EURO</name>
<organism evidence="3 4">
    <name type="scientific">Paecilomyces lecythidis</name>
    <dbReference type="NCBI Taxonomy" id="3004212"/>
    <lineage>
        <taxon>Eukaryota</taxon>
        <taxon>Fungi</taxon>
        <taxon>Dikarya</taxon>
        <taxon>Ascomycota</taxon>
        <taxon>Pezizomycotina</taxon>
        <taxon>Eurotiomycetes</taxon>
        <taxon>Eurotiomycetidae</taxon>
        <taxon>Eurotiales</taxon>
        <taxon>Thermoascaceae</taxon>
        <taxon>Paecilomyces</taxon>
    </lineage>
</organism>
<protein>
    <recommendedName>
        <fullName evidence="2">PLD phosphodiesterase domain-containing protein</fullName>
    </recommendedName>
</protein>
<dbReference type="InterPro" id="IPR001736">
    <property type="entry name" value="PLipase_D/transphosphatidylase"/>
</dbReference>
<evidence type="ECO:0000313" key="3">
    <source>
        <dbReference type="EMBL" id="KAL1884518.1"/>
    </source>
</evidence>
<dbReference type="PROSITE" id="PS50035">
    <property type="entry name" value="PLD"/>
    <property type="match status" value="2"/>
</dbReference>
<feature type="compositionally biased region" description="Polar residues" evidence="1">
    <location>
        <begin position="327"/>
        <end position="345"/>
    </location>
</feature>
<feature type="domain" description="PLD phosphodiesterase" evidence="2">
    <location>
        <begin position="546"/>
        <end position="573"/>
    </location>
</feature>
<feature type="compositionally biased region" description="Basic and acidic residues" evidence="1">
    <location>
        <begin position="351"/>
        <end position="368"/>
    </location>
</feature>
<dbReference type="SUPFAM" id="SSF56024">
    <property type="entry name" value="Phospholipase D/nuclease"/>
    <property type="match status" value="2"/>
</dbReference>
<evidence type="ECO:0000313" key="4">
    <source>
        <dbReference type="Proteomes" id="UP001583193"/>
    </source>
</evidence>
<accession>A0ABR3Y9P1</accession>
<dbReference type="Proteomes" id="UP001583193">
    <property type="component" value="Unassembled WGS sequence"/>
</dbReference>
<gene>
    <name evidence="3" type="ORF">Plec18167_002108</name>
</gene>
<evidence type="ECO:0000259" key="2">
    <source>
        <dbReference type="PROSITE" id="PS50035"/>
    </source>
</evidence>
<feature type="compositionally biased region" description="Polar residues" evidence="1">
    <location>
        <begin position="380"/>
        <end position="399"/>
    </location>
</feature>
<dbReference type="PANTHER" id="PTHR21248">
    <property type="entry name" value="CARDIOLIPIN SYNTHASE"/>
    <property type="match status" value="1"/>
</dbReference>
<dbReference type="SMART" id="SM00155">
    <property type="entry name" value="PLDc"/>
    <property type="match status" value="2"/>
</dbReference>
<feature type="domain" description="PLD phosphodiesterase" evidence="2">
    <location>
        <begin position="257"/>
        <end position="284"/>
    </location>
</feature>
<dbReference type="Pfam" id="PF13091">
    <property type="entry name" value="PLDc_2"/>
    <property type="match status" value="1"/>
</dbReference>
<dbReference type="InterPro" id="IPR025202">
    <property type="entry name" value="PLD-like_dom"/>
</dbReference>
<dbReference type="PANTHER" id="PTHR21248:SF22">
    <property type="entry name" value="PHOSPHOLIPASE D"/>
    <property type="match status" value="1"/>
</dbReference>